<name>A0A803KU40_CHEQI</name>
<organism evidence="1 2">
    <name type="scientific">Chenopodium quinoa</name>
    <name type="common">Quinoa</name>
    <dbReference type="NCBI Taxonomy" id="63459"/>
    <lineage>
        <taxon>Eukaryota</taxon>
        <taxon>Viridiplantae</taxon>
        <taxon>Streptophyta</taxon>
        <taxon>Embryophyta</taxon>
        <taxon>Tracheophyta</taxon>
        <taxon>Spermatophyta</taxon>
        <taxon>Magnoliopsida</taxon>
        <taxon>eudicotyledons</taxon>
        <taxon>Gunneridae</taxon>
        <taxon>Pentapetalae</taxon>
        <taxon>Caryophyllales</taxon>
        <taxon>Chenopodiaceae</taxon>
        <taxon>Chenopodioideae</taxon>
        <taxon>Atripliceae</taxon>
        <taxon>Chenopodium</taxon>
    </lineage>
</organism>
<reference evidence="1" key="2">
    <citation type="submission" date="2021-03" db="UniProtKB">
        <authorList>
            <consortium name="EnsemblPlants"/>
        </authorList>
    </citation>
    <scope>IDENTIFICATION</scope>
</reference>
<accession>A0A803KU40</accession>
<keyword evidence="2" id="KW-1185">Reference proteome</keyword>
<dbReference type="Gramene" id="AUR62002548-RA">
    <property type="protein sequence ID" value="AUR62002548-RA:cds"/>
    <property type="gene ID" value="AUR62002548"/>
</dbReference>
<reference evidence="1" key="1">
    <citation type="journal article" date="2017" name="Nature">
        <title>The genome of Chenopodium quinoa.</title>
        <authorList>
            <person name="Jarvis D.E."/>
            <person name="Ho Y.S."/>
            <person name="Lightfoot D.J."/>
            <person name="Schmoeckel S.M."/>
            <person name="Li B."/>
            <person name="Borm T.J.A."/>
            <person name="Ohyanagi H."/>
            <person name="Mineta K."/>
            <person name="Michell C.T."/>
            <person name="Saber N."/>
            <person name="Kharbatia N.M."/>
            <person name="Rupper R.R."/>
            <person name="Sharp A.R."/>
            <person name="Dally N."/>
            <person name="Boughton B.A."/>
            <person name="Woo Y.H."/>
            <person name="Gao G."/>
            <person name="Schijlen E.G.W.M."/>
            <person name="Guo X."/>
            <person name="Momin A.A."/>
            <person name="Negrao S."/>
            <person name="Al-Babili S."/>
            <person name="Gehring C."/>
            <person name="Roessner U."/>
            <person name="Jung C."/>
            <person name="Murphy K."/>
            <person name="Arold S.T."/>
            <person name="Gojobori T."/>
            <person name="van der Linden C.G."/>
            <person name="van Loo E.N."/>
            <person name="Jellen E.N."/>
            <person name="Maughan P.J."/>
            <person name="Tester M."/>
        </authorList>
    </citation>
    <scope>NUCLEOTIDE SEQUENCE [LARGE SCALE GENOMIC DNA]</scope>
    <source>
        <strain evidence="1">cv. PI 614886</strain>
    </source>
</reference>
<proteinExistence type="predicted"/>
<evidence type="ECO:0000313" key="1">
    <source>
        <dbReference type="EnsemblPlants" id="AUR62002548-RA:cds"/>
    </source>
</evidence>
<dbReference type="Proteomes" id="UP000596660">
    <property type="component" value="Unplaced"/>
</dbReference>
<sequence length="195" mass="22660">MRPLLFIPDTLMEVADLDVRAAYIPDLSDLEGYLHKGVLPIVMTEHLPIYTFLLKKATSSYVPKSLLFMCWKSMLRNVNHPSFKKTFNKLFNSFSLEIVLITESRADAALFGYVRDVLQRLYRVDGFENFNGYYSVLLIWQKSDVYPWVNYRGAIEPGEKFNSTPQRVHPASNWYEDREEDEDGVVHSDNDHLSV</sequence>
<dbReference type="AlphaFoldDB" id="A0A803KU40"/>
<dbReference type="EnsemblPlants" id="AUR62002548-RA">
    <property type="protein sequence ID" value="AUR62002548-RA:cds"/>
    <property type="gene ID" value="AUR62002548"/>
</dbReference>
<protein>
    <submittedName>
        <fullName evidence="1">Uncharacterized protein</fullName>
    </submittedName>
</protein>
<evidence type="ECO:0000313" key="2">
    <source>
        <dbReference type="Proteomes" id="UP000596660"/>
    </source>
</evidence>